<sequence>MELGGRKLFYQSVNEYLVKMREGLSAETIKGEMPSVYAYWLAQEAELKKILKNKDMAFWMDIQRVLLIDAKLVLLRSYINDYDFHGFSEDEIIANVEQDHFTFNKELCGYSLKEQVHPSIIFGDQ</sequence>
<proteinExistence type="predicted"/>
<reference evidence="1 4" key="2">
    <citation type="submission" date="2019-11" db="EMBL/GenBank/DDBJ databases">
        <title>Detection and genome characteristic of a blood enterococcus casselifavus isolate from Zhengzhou,china.</title>
        <authorList>
            <person name="Wen P."/>
        </authorList>
    </citation>
    <scope>NUCLEOTIDE SEQUENCE [LARGE SCALE GENOMIC DNA]</scope>
    <source>
        <strain evidence="1 4">EC291</strain>
    </source>
</reference>
<dbReference type="AlphaFoldDB" id="A0A415ERA4"/>
<accession>A0A415ERA4</accession>
<reference evidence="2 3" key="1">
    <citation type="submission" date="2018-08" db="EMBL/GenBank/DDBJ databases">
        <title>A genome reference for cultivated species of the human gut microbiota.</title>
        <authorList>
            <person name="Zou Y."/>
            <person name="Xue W."/>
            <person name="Luo G."/>
        </authorList>
    </citation>
    <scope>NUCLEOTIDE SEQUENCE [LARGE SCALE GENOMIC DNA]</scope>
    <source>
        <strain evidence="2 3">AF48-16</strain>
    </source>
</reference>
<dbReference type="EMBL" id="QRMZ01000015">
    <property type="protein sequence ID" value="RHK05842.1"/>
    <property type="molecule type" value="Genomic_DNA"/>
</dbReference>
<dbReference type="InterPro" id="IPR054275">
    <property type="entry name" value="DUF7006"/>
</dbReference>
<dbReference type="EMBL" id="CP046123">
    <property type="protein sequence ID" value="QGN29020.1"/>
    <property type="molecule type" value="Genomic_DNA"/>
</dbReference>
<dbReference type="GeneID" id="91574925"/>
<evidence type="ECO:0000313" key="2">
    <source>
        <dbReference type="EMBL" id="RHK05842.1"/>
    </source>
</evidence>
<evidence type="ECO:0000313" key="1">
    <source>
        <dbReference type="EMBL" id="QGN29020.1"/>
    </source>
</evidence>
<evidence type="ECO:0000313" key="4">
    <source>
        <dbReference type="Proteomes" id="UP000422837"/>
    </source>
</evidence>
<dbReference type="OrthoDB" id="2183743at2"/>
<name>A0A415ERA4_ENTCA</name>
<dbReference type="RefSeq" id="WP_005234961.1">
    <property type="nucleotide sequence ID" value="NZ_CABGRH010000001.1"/>
</dbReference>
<evidence type="ECO:0000313" key="3">
    <source>
        <dbReference type="Proteomes" id="UP000286288"/>
    </source>
</evidence>
<dbReference type="Proteomes" id="UP000286288">
    <property type="component" value="Unassembled WGS sequence"/>
</dbReference>
<gene>
    <name evidence="2" type="ORF">DW084_11985</name>
    <name evidence="1" type="ORF">GFU50_05710</name>
</gene>
<dbReference type="Pfam" id="PF22652">
    <property type="entry name" value="DUF7006"/>
    <property type="match status" value="1"/>
</dbReference>
<dbReference type="Proteomes" id="UP000422837">
    <property type="component" value="Chromosome"/>
</dbReference>
<protein>
    <submittedName>
        <fullName evidence="2">Uncharacterized protein</fullName>
    </submittedName>
</protein>
<organism evidence="2 3">
    <name type="scientific">Enterococcus casseliflavus</name>
    <name type="common">Enterococcus flavescens</name>
    <dbReference type="NCBI Taxonomy" id="37734"/>
    <lineage>
        <taxon>Bacteria</taxon>
        <taxon>Bacillati</taxon>
        <taxon>Bacillota</taxon>
        <taxon>Bacilli</taxon>
        <taxon>Lactobacillales</taxon>
        <taxon>Enterococcaceae</taxon>
        <taxon>Enterococcus</taxon>
    </lineage>
</organism>